<feature type="compositionally biased region" description="Polar residues" evidence="12">
    <location>
        <begin position="527"/>
        <end position="542"/>
    </location>
</feature>
<feature type="region of interest" description="Disordered" evidence="12">
    <location>
        <begin position="895"/>
        <end position="922"/>
    </location>
</feature>
<feature type="domain" description="PDZ" evidence="13">
    <location>
        <begin position="1212"/>
        <end position="1296"/>
    </location>
</feature>
<feature type="region of interest" description="Disordered" evidence="12">
    <location>
        <begin position="1"/>
        <end position="33"/>
    </location>
</feature>
<sequence>MPSKHDHERGSIFNSSLRMERQNSTGKKNKKTKNFRSISKSLILCNAKNSDDGSSLEEKYTEITEIPQSSIQASESLAADPIQNSNSIPDPMIRKFILSKSASTDRTPSKPSYKEPALDHFIENQSTLENHCLFQMKPPCLRARSNSTSVNPYWIGDIDPPVTKKSAIFTERQSANLCNNRKSLSQQLDCPVGGVQGVTRSSRSLSSAHLTNIRSPSQASVISNIILMKGQGKGLGFSIVGGKDSIYGPVGIYVKTIFPGGAAAADGRLQEGDEILELNGELMAGLTHYDALQKFKQVKKGVLTLTVRTGLGTPDVKPCHFTSQMFRSKSSSTCAVREHCSLQSESSAFLPSSHKPNDRVLMEVSLHKESGVGLGIGLCNVPQCGEISGIFIFTLSPGSVAHMDGRLRGGDEIVEINETPVSNKSLNEVYSLLSHCNPGPVTILISRHPDPKISKQQLMLAVSQAVEKDHAQLNLEGDLGFICIIGNESELGDKIITCCHGKLHCENCIEKHAAHLCYTRSDQKQMIRSSSDSNYNPRSLSGNIDPYYDSTTKGHSIDVPTRMEPTLLHYSSPVKRENNSPIGNEMLTITQGPCRKTSRHSGEILVKKPRTSKPTPPPRKYFKDDTKEDEAGNLQLKGNQHITAKSSLDRSSSTSETSLTATAEQEKLSPAGNPIQSQHRPLLRRQAHIDYSFDPTVEDPWVRISDCIKNLFSPTINEDRALMDLEGGLSLGDHKNAHSPTEHVRPPSECEEPGSQICRPDETISFKKGPPVAPKPAWFRQSLKSSKNSDRKSTESSFLTKPKDPNNSFKLSNSSNRTSIKQKISSFETFSTPHFVGKGNDKPHVKPQVQQGKPAHTNEVECVTVCFNKINVSTVENKVLDKLEPKIDVPKVHEKNDPILSHSPPKNNIPSARRSSSTGNEPQFYIPCTELTEPIPYKAPSLRSRSFPLTKSSSIDATTMSENCSKIYSISNQVSSALMKSLLCFPPPSPQSSVTDPWQHDTDESQYSSSNENHHLDSGFSVNLSELRGYGSGNTEKKEEDASEKLSSMSIAATSSGHSGQSVISLLPQEELTRLVEDVKELDEETLKQFDDIHVVVLHKEEGTGLGFSLAGGQDLENKAISVHRVFPNGLTAQEGTIQKGDKVLSINGKSLKGVTHNDALAILRQARHPKQAVIVVKKEKEGGQSLDSSENSILTDNLLASNSDDSGEVIAVTLEKSLAGLGFSLDGGKGSVHGDKPIVINRIFKGVSEKNNAVQSGDELLQLGNITLQGLTRFEAWTAIKTLPNGPVQAIIRRSGTDF</sequence>
<organism evidence="14 15">
    <name type="scientific">Pelobates cultripes</name>
    <name type="common">Western spadefoot toad</name>
    <dbReference type="NCBI Taxonomy" id="61616"/>
    <lineage>
        <taxon>Eukaryota</taxon>
        <taxon>Metazoa</taxon>
        <taxon>Chordata</taxon>
        <taxon>Craniata</taxon>
        <taxon>Vertebrata</taxon>
        <taxon>Euteleostomi</taxon>
        <taxon>Amphibia</taxon>
        <taxon>Batrachia</taxon>
        <taxon>Anura</taxon>
        <taxon>Pelobatoidea</taxon>
        <taxon>Pelobatidae</taxon>
        <taxon>Pelobates</taxon>
    </lineage>
</organism>
<keyword evidence="9 11" id="KW-0539">Nucleus</keyword>
<dbReference type="GO" id="GO:0050930">
    <property type="term" value="P:induction of positive chemotaxis"/>
    <property type="evidence" value="ECO:0007669"/>
    <property type="project" value="InterPro"/>
</dbReference>
<feature type="compositionally biased region" description="Basic and acidic residues" evidence="12">
    <location>
        <begin position="621"/>
        <end position="630"/>
    </location>
</feature>
<dbReference type="InterPro" id="IPR020450">
    <property type="entry name" value="IL-16"/>
</dbReference>
<keyword evidence="5 11" id="KW-0964">Secreted</keyword>
<dbReference type="GO" id="GO:0030595">
    <property type="term" value="P:leukocyte chemotaxis"/>
    <property type="evidence" value="ECO:0007669"/>
    <property type="project" value="TreeGrafter"/>
</dbReference>
<keyword evidence="3 11" id="KW-0145">Chemotaxis</keyword>
<evidence type="ECO:0000256" key="9">
    <source>
        <dbReference type="ARBA" id="ARBA00023242"/>
    </source>
</evidence>
<feature type="region of interest" description="Disordered" evidence="12">
    <location>
        <begin position="1027"/>
        <end position="1056"/>
    </location>
</feature>
<evidence type="ECO:0000256" key="1">
    <source>
        <dbReference type="ARBA" id="ARBA00004123"/>
    </source>
</evidence>
<feature type="compositionally biased region" description="Basic and acidic residues" evidence="12">
    <location>
        <begin position="1"/>
        <end position="10"/>
    </location>
</feature>
<evidence type="ECO:0000256" key="7">
    <source>
        <dbReference type="ARBA" id="ARBA00023015"/>
    </source>
</evidence>
<dbReference type="CDD" id="cd06762">
    <property type="entry name" value="PDZ6_PDZD2-PDZ3_hPro-IL-16-like"/>
    <property type="match status" value="1"/>
</dbReference>
<evidence type="ECO:0000256" key="12">
    <source>
        <dbReference type="SAM" id="MobiDB-lite"/>
    </source>
</evidence>
<keyword evidence="6" id="KW-0677">Repeat</keyword>
<dbReference type="Proteomes" id="UP001295444">
    <property type="component" value="Chromosome 03"/>
</dbReference>
<dbReference type="Gene3D" id="2.30.42.10">
    <property type="match status" value="4"/>
</dbReference>
<dbReference type="PANTHER" id="PTHR48484">
    <property type="entry name" value="PRO-INTERLEUKIN-16"/>
    <property type="match status" value="1"/>
</dbReference>
<evidence type="ECO:0000259" key="13">
    <source>
        <dbReference type="PROSITE" id="PS50106"/>
    </source>
</evidence>
<dbReference type="GO" id="GO:0005615">
    <property type="term" value="C:extracellular space"/>
    <property type="evidence" value="ECO:0007669"/>
    <property type="project" value="UniProtKB-KW"/>
</dbReference>
<feature type="compositionally biased region" description="Basic and acidic residues" evidence="12">
    <location>
        <begin position="1035"/>
        <end position="1044"/>
    </location>
</feature>
<dbReference type="CDD" id="cd06760">
    <property type="entry name" value="PDZ4_PDZD2-PDZ2_hPro-IL-16-like"/>
    <property type="match status" value="1"/>
</dbReference>
<feature type="compositionally biased region" description="Low complexity" evidence="12">
    <location>
        <begin position="643"/>
        <end position="663"/>
    </location>
</feature>
<feature type="region of interest" description="Disordered" evidence="12">
    <location>
        <begin position="593"/>
        <end position="679"/>
    </location>
</feature>
<dbReference type="EMBL" id="OW240914">
    <property type="protein sequence ID" value="CAH2274113.1"/>
    <property type="molecule type" value="Genomic_DNA"/>
</dbReference>
<dbReference type="GO" id="GO:0005737">
    <property type="term" value="C:cytoplasm"/>
    <property type="evidence" value="ECO:0007669"/>
    <property type="project" value="UniProtKB-SubCell"/>
</dbReference>
<dbReference type="GO" id="GO:0005125">
    <property type="term" value="F:cytokine activity"/>
    <property type="evidence" value="ECO:0007669"/>
    <property type="project" value="UniProtKB-KW"/>
</dbReference>
<dbReference type="GO" id="GO:0005634">
    <property type="term" value="C:nucleus"/>
    <property type="evidence" value="ECO:0007669"/>
    <property type="project" value="UniProtKB-SubCell"/>
</dbReference>
<keyword evidence="8" id="KW-0804">Transcription</keyword>
<comment type="function">
    <text evidence="10 11">Interleukin-16 stimulates a migratory response in CD4+ lymphocytes, monocytes, and eosinophils. Primes CD4+ T-cells for IL-2 and IL-15 responsiveness. Also induces T-lymphocyte expression of interleukin 2 receptor. Ligand for CD4.</text>
</comment>
<keyword evidence="15" id="KW-1185">Reference proteome</keyword>
<feature type="domain" description="PDZ" evidence="13">
    <location>
        <begin position="1095"/>
        <end position="1167"/>
    </location>
</feature>
<name>A0AAD1RLV7_PELCU</name>
<evidence type="ECO:0000313" key="14">
    <source>
        <dbReference type="EMBL" id="CAH2274113.1"/>
    </source>
</evidence>
<dbReference type="FunFam" id="2.30.42.10:FF:000127">
    <property type="entry name" value="Pro-interleukin-16"/>
    <property type="match status" value="1"/>
</dbReference>
<gene>
    <name evidence="11" type="primary">IL16</name>
    <name evidence="14" type="ORF">PECUL_23A057491</name>
</gene>
<evidence type="ECO:0000256" key="2">
    <source>
        <dbReference type="ARBA" id="ARBA00022490"/>
    </source>
</evidence>
<dbReference type="GO" id="GO:0042609">
    <property type="term" value="F:CD4 receptor binding"/>
    <property type="evidence" value="ECO:0007669"/>
    <property type="project" value="TreeGrafter"/>
</dbReference>
<dbReference type="FunFam" id="2.30.42.10:FF:000147">
    <property type="entry name" value="Pro-interleukin-16"/>
    <property type="match status" value="1"/>
</dbReference>
<accession>A0AAD1RLV7</accession>
<dbReference type="PRINTS" id="PR01931">
    <property type="entry name" value="INTRLEUKIN16"/>
</dbReference>
<keyword evidence="7" id="KW-0805">Transcription regulation</keyword>
<dbReference type="Pfam" id="PF00595">
    <property type="entry name" value="PDZ"/>
    <property type="match status" value="4"/>
</dbReference>
<keyword evidence="2 11" id="KW-0963">Cytoplasm</keyword>
<dbReference type="SMART" id="SM00228">
    <property type="entry name" value="PDZ"/>
    <property type="match status" value="4"/>
</dbReference>
<feature type="region of interest" description="Disordered" evidence="12">
    <location>
        <begin position="732"/>
        <end position="853"/>
    </location>
</feature>
<comment type="subunit">
    <text evidence="11">Homotetramer.</text>
</comment>
<dbReference type="CDD" id="cd06763">
    <property type="entry name" value="PDZ7_PDZD2-PDZ4_hPro-IL-16-like"/>
    <property type="match status" value="1"/>
</dbReference>
<evidence type="ECO:0000256" key="5">
    <source>
        <dbReference type="ARBA" id="ARBA00022525"/>
    </source>
</evidence>
<dbReference type="PROSITE" id="PS50106">
    <property type="entry name" value="PDZ"/>
    <property type="match status" value="4"/>
</dbReference>
<feature type="domain" description="PDZ" evidence="13">
    <location>
        <begin position="363"/>
        <end position="433"/>
    </location>
</feature>
<dbReference type="InterPro" id="IPR001478">
    <property type="entry name" value="PDZ"/>
</dbReference>
<evidence type="ECO:0000256" key="10">
    <source>
        <dbReference type="ARBA" id="ARBA00024706"/>
    </source>
</evidence>
<dbReference type="InterPro" id="IPR055287">
    <property type="entry name" value="IL-16-like"/>
</dbReference>
<feature type="compositionally biased region" description="Polar residues" evidence="12">
    <location>
        <begin position="795"/>
        <end position="832"/>
    </location>
</feature>
<reference evidence="14" key="1">
    <citation type="submission" date="2022-03" db="EMBL/GenBank/DDBJ databases">
        <authorList>
            <person name="Alioto T."/>
            <person name="Alioto T."/>
            <person name="Gomez Garrido J."/>
        </authorList>
    </citation>
    <scope>NUCLEOTIDE SEQUENCE</scope>
</reference>
<dbReference type="PANTHER" id="PTHR48484:SF2">
    <property type="entry name" value="PRO-INTERLEUKIN-16"/>
    <property type="match status" value="1"/>
</dbReference>
<dbReference type="CDD" id="cd06759">
    <property type="entry name" value="PDZ3_PDZD2-PDZ1_hPro-IL-16-like"/>
    <property type="match status" value="1"/>
</dbReference>
<protein>
    <recommendedName>
        <fullName evidence="11">Pro-interleukin-16</fullName>
    </recommendedName>
    <component>
        <recommendedName>
            <fullName evidence="11">Interleukin-16</fullName>
            <shortName evidence="11">IL-16</shortName>
        </recommendedName>
        <alternativeName>
            <fullName evidence="11">Lymphocyte chemoattractant factor</fullName>
            <shortName evidence="11">LCF</shortName>
        </alternativeName>
    </component>
</protein>
<evidence type="ECO:0000256" key="3">
    <source>
        <dbReference type="ARBA" id="ARBA00022500"/>
    </source>
</evidence>
<dbReference type="FunFam" id="2.30.42.10:FF:000122">
    <property type="entry name" value="Pro-interleukin-16"/>
    <property type="match status" value="1"/>
</dbReference>
<proteinExistence type="predicted"/>
<evidence type="ECO:0000313" key="15">
    <source>
        <dbReference type="Proteomes" id="UP001295444"/>
    </source>
</evidence>
<evidence type="ECO:0000256" key="11">
    <source>
        <dbReference type="RuleBase" id="RU363135"/>
    </source>
</evidence>
<keyword evidence="4 11" id="KW-0202">Cytokine</keyword>
<feature type="region of interest" description="Disordered" evidence="12">
    <location>
        <begin position="527"/>
        <end position="547"/>
    </location>
</feature>
<dbReference type="InterPro" id="IPR036034">
    <property type="entry name" value="PDZ_sf"/>
</dbReference>
<feature type="compositionally biased region" description="Polar residues" evidence="12">
    <location>
        <begin position="1045"/>
        <end position="1056"/>
    </location>
</feature>
<feature type="region of interest" description="Disordered" evidence="12">
    <location>
        <begin position="989"/>
        <end position="1015"/>
    </location>
</feature>
<comment type="subcellular location">
    <subcellularLocation>
        <location evidence="11">Cytoplasm</location>
    </subcellularLocation>
    <subcellularLocation>
        <location evidence="1 11">Nucleus</location>
    </subcellularLocation>
    <subcellularLocation>
        <location evidence="11">Secreted</location>
    </subcellularLocation>
</comment>
<dbReference type="SUPFAM" id="SSF50156">
    <property type="entry name" value="PDZ domain-like"/>
    <property type="match status" value="4"/>
</dbReference>
<evidence type="ECO:0000256" key="8">
    <source>
        <dbReference type="ARBA" id="ARBA00023163"/>
    </source>
</evidence>
<feature type="domain" description="PDZ" evidence="13">
    <location>
        <begin position="224"/>
        <end position="310"/>
    </location>
</feature>
<feature type="compositionally biased region" description="Basic and acidic residues" evidence="12">
    <location>
        <begin position="732"/>
        <end position="748"/>
    </location>
</feature>
<evidence type="ECO:0000256" key="4">
    <source>
        <dbReference type="ARBA" id="ARBA00022514"/>
    </source>
</evidence>
<evidence type="ECO:0000256" key="6">
    <source>
        <dbReference type="ARBA" id="ARBA00022737"/>
    </source>
</evidence>
<feature type="compositionally biased region" description="Polar residues" evidence="12">
    <location>
        <begin position="904"/>
        <end position="921"/>
    </location>
</feature>